<organism evidence="1 2">
    <name type="scientific">Gordonia phage Chidiebere</name>
    <dbReference type="NCBI Taxonomy" id="2656530"/>
    <lineage>
        <taxon>Viruses</taxon>
        <taxon>Duplodnaviria</taxon>
        <taxon>Heunggongvirae</taxon>
        <taxon>Uroviricota</taxon>
        <taxon>Caudoviricetes</taxon>
        <taxon>Chidieberevirus</taxon>
        <taxon>Chidieberevirus chidiebere</taxon>
    </lineage>
</organism>
<accession>A0A649VKX5</accession>
<reference evidence="1 2" key="1">
    <citation type="submission" date="2019-10" db="EMBL/GenBank/DDBJ databases">
        <authorList>
            <person name="Zack K.M."/>
            <person name="Garlena R.A."/>
            <person name="Russell D.A."/>
            <person name="Pope W.H."/>
            <person name="Jacobs-Sera D."/>
            <person name="Hatfull G.F."/>
        </authorList>
    </citation>
    <scope>NUCLEOTIDE SEQUENCE [LARGE SCALE GENOMIC DNA]</scope>
</reference>
<dbReference type="GeneID" id="77951970"/>
<keyword evidence="2" id="KW-1185">Reference proteome</keyword>
<dbReference type="EMBL" id="MN586022">
    <property type="protein sequence ID" value="QGJ92911.1"/>
    <property type="molecule type" value="Genomic_DNA"/>
</dbReference>
<gene>
    <name evidence="1" type="primary">20</name>
    <name evidence="1" type="ORF">PBI_CHIDIEBERE_20</name>
</gene>
<name>A0A649VKX5_9CAUD</name>
<dbReference type="Proteomes" id="UP000423645">
    <property type="component" value="Segment"/>
</dbReference>
<evidence type="ECO:0000313" key="2">
    <source>
        <dbReference type="Proteomes" id="UP000423645"/>
    </source>
</evidence>
<dbReference type="RefSeq" id="YP_010675538.1">
    <property type="nucleotide sequence ID" value="NC_071005.1"/>
</dbReference>
<sequence>MMTDEQIEYMYNISVKPGEQIDPPRFGVVVDFVTNEETGEAELRIRSNLLSVQDTERGLATAMEIMDDFWQHDEQAVPEDRDENLAAHAWRPWPEENGV</sequence>
<proteinExistence type="predicted"/>
<protein>
    <submittedName>
        <fullName evidence="1">Uncharacterized protein</fullName>
    </submittedName>
</protein>
<dbReference type="KEGG" id="vg:77951970"/>
<evidence type="ECO:0000313" key="1">
    <source>
        <dbReference type="EMBL" id="QGJ92911.1"/>
    </source>
</evidence>